<proteinExistence type="predicted"/>
<evidence type="ECO:0000313" key="2">
    <source>
        <dbReference type="EMBL" id="GAA3761558.1"/>
    </source>
</evidence>
<protein>
    <submittedName>
        <fullName evidence="2">ORF6N domain-containing protein</fullName>
    </submittedName>
</protein>
<sequence length="189" mass="22035">MNDQSLLSEETISNKIYFIRGQKVMFDNDLAMLYGIETKVLKQAVKRNISRFPEDFMFELTKIEYDSSRSQIVTLNKGRGSNLKYLPFAFTEHGVLMLSSVLKSDKAIQTNIQIMRIFTKVRQMLLDTTEIKVDILQIQKKLENHDKNIELVFSYLDELTEKKENETERVKIGIKNKLEITNVTSNFVI</sequence>
<dbReference type="InterPro" id="IPR018873">
    <property type="entry name" value="KilA-N_DNA-bd_domain"/>
</dbReference>
<dbReference type="EMBL" id="BAABDU010000003">
    <property type="protein sequence ID" value="GAA3761558.1"/>
    <property type="molecule type" value="Genomic_DNA"/>
</dbReference>
<dbReference type="RefSeq" id="WP_345141424.1">
    <property type="nucleotide sequence ID" value="NZ_BAABDU010000003.1"/>
</dbReference>
<keyword evidence="3" id="KW-1185">Reference proteome</keyword>
<gene>
    <name evidence="2" type="ORF">GCM10022423_11100</name>
</gene>
<dbReference type="Pfam" id="PF10543">
    <property type="entry name" value="ORF6N"/>
    <property type="match status" value="1"/>
</dbReference>
<dbReference type="Proteomes" id="UP001500748">
    <property type="component" value="Unassembled WGS sequence"/>
</dbReference>
<evidence type="ECO:0000259" key="1">
    <source>
        <dbReference type="Pfam" id="PF10543"/>
    </source>
</evidence>
<comment type="caution">
    <text evidence="2">The sequence shown here is derived from an EMBL/GenBank/DDBJ whole genome shotgun (WGS) entry which is preliminary data.</text>
</comment>
<feature type="domain" description="KilA-N DNA-binding" evidence="1">
    <location>
        <begin position="14"/>
        <end position="101"/>
    </location>
</feature>
<evidence type="ECO:0000313" key="3">
    <source>
        <dbReference type="Proteomes" id="UP001500748"/>
    </source>
</evidence>
<reference evidence="3" key="1">
    <citation type="journal article" date="2019" name="Int. J. Syst. Evol. Microbiol.">
        <title>The Global Catalogue of Microorganisms (GCM) 10K type strain sequencing project: providing services to taxonomists for standard genome sequencing and annotation.</title>
        <authorList>
            <consortium name="The Broad Institute Genomics Platform"/>
            <consortium name="The Broad Institute Genome Sequencing Center for Infectious Disease"/>
            <person name="Wu L."/>
            <person name="Ma J."/>
        </authorList>
    </citation>
    <scope>NUCLEOTIDE SEQUENCE [LARGE SCALE GENOMIC DNA]</scope>
    <source>
        <strain evidence="3">JCM 17337</strain>
    </source>
</reference>
<accession>A0ABP7GC97</accession>
<name>A0ABP7GC97_9FLAO</name>
<organism evidence="2 3">
    <name type="scientific">Flavobacterium ginsengiterrae</name>
    <dbReference type="NCBI Taxonomy" id="871695"/>
    <lineage>
        <taxon>Bacteria</taxon>
        <taxon>Pseudomonadati</taxon>
        <taxon>Bacteroidota</taxon>
        <taxon>Flavobacteriia</taxon>
        <taxon>Flavobacteriales</taxon>
        <taxon>Flavobacteriaceae</taxon>
        <taxon>Flavobacterium</taxon>
    </lineage>
</organism>